<dbReference type="CDD" id="cd06257">
    <property type="entry name" value="DnaJ"/>
    <property type="match status" value="1"/>
</dbReference>
<dbReference type="InterPro" id="IPR036869">
    <property type="entry name" value="J_dom_sf"/>
</dbReference>
<keyword evidence="4" id="KW-1185">Reference proteome</keyword>
<comment type="caution">
    <text evidence="3">The sequence shown here is derived from an EMBL/GenBank/DDBJ whole genome shotgun (WGS) entry which is preliminary data.</text>
</comment>
<feature type="domain" description="J" evidence="2">
    <location>
        <begin position="199"/>
        <end position="259"/>
    </location>
</feature>
<evidence type="ECO:0000259" key="2">
    <source>
        <dbReference type="PROSITE" id="PS50076"/>
    </source>
</evidence>
<dbReference type="Proteomes" id="UP000703590">
    <property type="component" value="Unassembled WGS sequence"/>
</dbReference>
<name>A0ABS2WUE4_9BACT</name>
<dbReference type="InterPro" id="IPR051938">
    <property type="entry name" value="Apopto_cytoskel_mod"/>
</dbReference>
<evidence type="ECO:0000256" key="1">
    <source>
        <dbReference type="ARBA" id="ARBA00023186"/>
    </source>
</evidence>
<reference evidence="3 4" key="1">
    <citation type="submission" date="2021-02" db="EMBL/GenBank/DDBJ databases">
        <title>Sulfurospirillum tamanensis sp. nov.</title>
        <authorList>
            <person name="Frolova A."/>
            <person name="Merkel A."/>
            <person name="Slobodkin A."/>
        </authorList>
    </citation>
    <scope>NUCLEOTIDE SEQUENCE [LARGE SCALE GENOMIC DNA]</scope>
    <source>
        <strain evidence="3 4">T05b</strain>
    </source>
</reference>
<dbReference type="PANTHER" id="PTHR44145">
    <property type="entry name" value="DNAJ HOMOLOG SUBFAMILY A MEMBER 3, MITOCHONDRIAL"/>
    <property type="match status" value="1"/>
</dbReference>
<dbReference type="PANTHER" id="PTHR44145:SF3">
    <property type="entry name" value="DNAJ HOMOLOG SUBFAMILY A MEMBER 3, MITOCHONDRIAL"/>
    <property type="match status" value="1"/>
</dbReference>
<dbReference type="Gene3D" id="1.10.287.110">
    <property type="entry name" value="DnaJ domain"/>
    <property type="match status" value="1"/>
</dbReference>
<dbReference type="Pfam" id="PF00226">
    <property type="entry name" value="DnaJ"/>
    <property type="match status" value="1"/>
</dbReference>
<keyword evidence="1" id="KW-0143">Chaperone</keyword>
<dbReference type="PROSITE" id="PS50076">
    <property type="entry name" value="DNAJ_2"/>
    <property type="match status" value="1"/>
</dbReference>
<dbReference type="SUPFAM" id="SSF46565">
    <property type="entry name" value="Chaperone J-domain"/>
    <property type="match status" value="1"/>
</dbReference>
<protein>
    <submittedName>
        <fullName evidence="3">J domain-containing protein</fullName>
    </submittedName>
</protein>
<dbReference type="InterPro" id="IPR001623">
    <property type="entry name" value="DnaJ_domain"/>
</dbReference>
<reference evidence="4" key="2">
    <citation type="submission" date="2021-02" db="EMBL/GenBank/DDBJ databases">
        <title>Sulfurospirillum tamanensis sp. nov.</title>
        <authorList>
            <person name="Merkel A.Y."/>
        </authorList>
    </citation>
    <scope>NUCLEOTIDE SEQUENCE [LARGE SCALE GENOMIC DNA]</scope>
    <source>
        <strain evidence="4">T05b</strain>
    </source>
</reference>
<organism evidence="3 4">
    <name type="scientific">Sulfurospirillum tamanense</name>
    <dbReference type="NCBI Taxonomy" id="2813362"/>
    <lineage>
        <taxon>Bacteria</taxon>
        <taxon>Pseudomonadati</taxon>
        <taxon>Campylobacterota</taxon>
        <taxon>Epsilonproteobacteria</taxon>
        <taxon>Campylobacterales</taxon>
        <taxon>Sulfurospirillaceae</taxon>
        <taxon>Sulfurospirillum</taxon>
    </lineage>
</organism>
<accession>A0ABS2WUE4</accession>
<dbReference type="PRINTS" id="PR00625">
    <property type="entry name" value="JDOMAIN"/>
</dbReference>
<sequence>MRLRLTKNATVVELPERSVWLHEISQKLRATFEKTFWANNCLINLPIKGDDSKRRLFLLELYRTCSKNAQKHDSRFLKRLLESAHKPIKIQITKSLSPTKRVRVAFRVDTRGLWIHLPQDETFMFWHLTHKLKHVELTHDFFKKQILLPFPSKTLQHEIENFLANPSLFGYTLDFDVHAPALARFFEGCTDTHDSELHAHYQLLNLPHTAKPDELRHRYLELAKAHHPDLAANNHDAKSRTRKFQQIQEAYHAIKTQKRCSA</sequence>
<dbReference type="SMART" id="SM00271">
    <property type="entry name" value="DnaJ"/>
    <property type="match status" value="1"/>
</dbReference>
<dbReference type="EMBL" id="JAFHKK010000027">
    <property type="protein sequence ID" value="MBN2965203.1"/>
    <property type="molecule type" value="Genomic_DNA"/>
</dbReference>
<gene>
    <name evidence="3" type="ORF">JWV37_10455</name>
</gene>
<dbReference type="RefSeq" id="WP_205459748.1">
    <property type="nucleotide sequence ID" value="NZ_JAFHKK010000027.1"/>
</dbReference>
<proteinExistence type="predicted"/>
<evidence type="ECO:0000313" key="3">
    <source>
        <dbReference type="EMBL" id="MBN2965203.1"/>
    </source>
</evidence>
<evidence type="ECO:0000313" key="4">
    <source>
        <dbReference type="Proteomes" id="UP000703590"/>
    </source>
</evidence>
<reference evidence="3 4" key="3">
    <citation type="submission" date="2021-02" db="EMBL/GenBank/DDBJ databases">
        <authorList>
            <person name="Merkel A.Y."/>
        </authorList>
    </citation>
    <scope>NUCLEOTIDE SEQUENCE [LARGE SCALE GENOMIC DNA]</scope>
    <source>
        <strain evidence="3 4">T05b</strain>
    </source>
</reference>